<evidence type="ECO:0000256" key="1">
    <source>
        <dbReference type="SAM" id="MobiDB-lite"/>
    </source>
</evidence>
<protein>
    <submittedName>
        <fullName evidence="2">Uncharacterized protein</fullName>
    </submittedName>
</protein>
<organism evidence="2 3">
    <name type="scientific">Durusdinium trenchii</name>
    <dbReference type="NCBI Taxonomy" id="1381693"/>
    <lineage>
        <taxon>Eukaryota</taxon>
        <taxon>Sar</taxon>
        <taxon>Alveolata</taxon>
        <taxon>Dinophyceae</taxon>
        <taxon>Suessiales</taxon>
        <taxon>Symbiodiniaceae</taxon>
        <taxon>Durusdinium</taxon>
    </lineage>
</organism>
<sequence>MKEKSPRVRRIPAFLCKDFDIVTNRYLDNHSEKLRQEKRVNLLEATEKHMAKNGFDPLTGKFCDPKVEERVQRIDDAREVEIHLRGEARYPPSYKGRESTAYGILSHETYNPEMLRLYDTKEKERTGRFKNRYIVDHNFHAQDLKGDHIRELRQLNRVAPERYEEQRRRGYDIIDGRGYGPGAKETGSRPQKTR</sequence>
<reference evidence="2 3" key="1">
    <citation type="submission" date="2024-02" db="EMBL/GenBank/DDBJ databases">
        <authorList>
            <person name="Chen Y."/>
            <person name="Shah S."/>
            <person name="Dougan E. K."/>
            <person name="Thang M."/>
            <person name="Chan C."/>
        </authorList>
    </citation>
    <scope>NUCLEOTIDE SEQUENCE [LARGE SCALE GENOMIC DNA]</scope>
</reference>
<keyword evidence="3" id="KW-1185">Reference proteome</keyword>
<dbReference type="EMBL" id="CAXAMN010025317">
    <property type="protein sequence ID" value="CAK9094273.1"/>
    <property type="molecule type" value="Genomic_DNA"/>
</dbReference>
<proteinExistence type="predicted"/>
<evidence type="ECO:0000313" key="2">
    <source>
        <dbReference type="EMBL" id="CAK9094273.1"/>
    </source>
</evidence>
<evidence type="ECO:0000313" key="3">
    <source>
        <dbReference type="Proteomes" id="UP001642484"/>
    </source>
</evidence>
<comment type="caution">
    <text evidence="2">The sequence shown here is derived from an EMBL/GenBank/DDBJ whole genome shotgun (WGS) entry which is preliminary data.</text>
</comment>
<feature type="region of interest" description="Disordered" evidence="1">
    <location>
        <begin position="168"/>
        <end position="194"/>
    </location>
</feature>
<dbReference type="Proteomes" id="UP001642484">
    <property type="component" value="Unassembled WGS sequence"/>
</dbReference>
<gene>
    <name evidence="2" type="ORF">CCMP2556_LOCUS44976</name>
</gene>
<name>A0ABP0R1V6_9DINO</name>
<accession>A0ABP0R1V6</accession>